<proteinExistence type="predicted"/>
<protein>
    <submittedName>
        <fullName evidence="1">Uncharacterized protein</fullName>
    </submittedName>
</protein>
<name>A0AC59YYR1_RANTA</name>
<organism evidence="1 2">
    <name type="scientific">Rangifer tarandus platyrhynchus</name>
    <name type="common">Svalbard reindeer</name>
    <dbReference type="NCBI Taxonomy" id="3082113"/>
    <lineage>
        <taxon>Eukaryota</taxon>
        <taxon>Metazoa</taxon>
        <taxon>Chordata</taxon>
        <taxon>Craniata</taxon>
        <taxon>Vertebrata</taxon>
        <taxon>Euteleostomi</taxon>
        <taxon>Mammalia</taxon>
        <taxon>Eutheria</taxon>
        <taxon>Laurasiatheria</taxon>
        <taxon>Artiodactyla</taxon>
        <taxon>Ruminantia</taxon>
        <taxon>Pecora</taxon>
        <taxon>Cervidae</taxon>
        <taxon>Odocoileinae</taxon>
        <taxon>Rangifer</taxon>
    </lineage>
</organism>
<evidence type="ECO:0000313" key="2">
    <source>
        <dbReference type="Proteomes" id="UP001162501"/>
    </source>
</evidence>
<reference evidence="1" key="2">
    <citation type="submission" date="2025-03" db="EMBL/GenBank/DDBJ databases">
        <authorList>
            <consortium name="ELIXIR-Norway"/>
            <consortium name="Elixir Norway"/>
        </authorList>
    </citation>
    <scope>NUCLEOTIDE SEQUENCE</scope>
</reference>
<gene>
    <name evidence="1" type="ORF">MRATA1EN22A_LOCUS11858</name>
</gene>
<sequence>MNVLCQALCMLGNSLRWTIPREEPPAYISECLNWILHLLPSRTQTDQQRPFAERREILAIELTHSSSFCGQDAGLYFKRSDKSQVPNIPKSEKWLGETLSKKAHSPLEMALGVGWRSNLTLSYTVFAPEVAACARGYHSLPLTF</sequence>
<accession>A0AC59YYR1</accession>
<evidence type="ECO:0000313" key="1">
    <source>
        <dbReference type="EMBL" id="CAN0088683.1"/>
    </source>
</evidence>
<dbReference type="EMBL" id="OX596105">
    <property type="protein sequence ID" value="CAN0088683.1"/>
    <property type="molecule type" value="Genomic_DNA"/>
</dbReference>
<reference evidence="1" key="1">
    <citation type="submission" date="2023-05" db="EMBL/GenBank/DDBJ databases">
        <authorList>
            <consortium name="ELIXIR-Norway"/>
        </authorList>
    </citation>
    <scope>NUCLEOTIDE SEQUENCE</scope>
</reference>
<dbReference type="Proteomes" id="UP001162501">
    <property type="component" value="Chromosome 21"/>
</dbReference>